<name>A0ABY6J718_9BACT</name>
<evidence type="ECO:0000313" key="1">
    <source>
        <dbReference type="EMBL" id="UYQ95466.1"/>
    </source>
</evidence>
<evidence type="ECO:0000313" key="2">
    <source>
        <dbReference type="Proteomes" id="UP001162741"/>
    </source>
</evidence>
<dbReference type="Proteomes" id="UP001162741">
    <property type="component" value="Chromosome"/>
</dbReference>
<dbReference type="RefSeq" id="WP_264283196.1">
    <property type="nucleotide sequence ID" value="NZ_CP107006.1"/>
</dbReference>
<sequence>MSAALITRWDTFLQKIETRFAESLELGEQAALDSLDESDYDYYVSLRTLTAIRTQIDESLIRKIDETWQYQVYPAMQAEGMSWGDEARKGYALQDALHDRLHLWMMVAEGKLSEKYYTHAIGLINRDFRCTQCNSPLQVKKDFFMSQYVSCRYCGAVNTFEPETKYATIGWNVVDSMSELYAMPAYLAMRNIPQDNREAYANAARAYVEKYIDERIKLLPHTAETREQDIDRKLKRTI</sequence>
<dbReference type="EMBL" id="CP107006">
    <property type="protein sequence ID" value="UYQ95466.1"/>
    <property type="molecule type" value="Genomic_DNA"/>
</dbReference>
<proteinExistence type="predicted"/>
<accession>A0ABY6J718</accession>
<keyword evidence="2" id="KW-1185">Reference proteome</keyword>
<reference evidence="1" key="1">
    <citation type="submission" date="2022-10" db="EMBL/GenBank/DDBJ databases">
        <title>Chitinophaga sp. nov., isolated from soil.</title>
        <authorList>
            <person name="Jeon C.O."/>
        </authorList>
    </citation>
    <scope>NUCLEOTIDE SEQUENCE</scope>
    <source>
        <strain evidence="1">R8</strain>
    </source>
</reference>
<gene>
    <name evidence="1" type="ORF">MKQ68_10180</name>
</gene>
<organism evidence="1 2">
    <name type="scientific">Chitinophaga horti</name>
    <dbReference type="NCBI Taxonomy" id="2920382"/>
    <lineage>
        <taxon>Bacteria</taxon>
        <taxon>Pseudomonadati</taxon>
        <taxon>Bacteroidota</taxon>
        <taxon>Chitinophagia</taxon>
        <taxon>Chitinophagales</taxon>
        <taxon>Chitinophagaceae</taxon>
        <taxon>Chitinophaga</taxon>
    </lineage>
</organism>
<protein>
    <submittedName>
        <fullName evidence="1">Uncharacterized protein</fullName>
    </submittedName>
</protein>